<dbReference type="GO" id="GO:0044547">
    <property type="term" value="F:DNA topoisomerase binding"/>
    <property type="evidence" value="ECO:0007669"/>
    <property type="project" value="TreeGrafter"/>
</dbReference>
<protein>
    <submittedName>
        <fullName evidence="6">Ubiquitin-conjugating enzyme E2-24 kDa</fullName>
    </submittedName>
</protein>
<dbReference type="Gene3D" id="3.30.420.10">
    <property type="entry name" value="Ribonuclease H-like superfamily/Ribonuclease H"/>
    <property type="match status" value="1"/>
</dbReference>
<dbReference type="GO" id="GO:0000793">
    <property type="term" value="C:condensed chromosome"/>
    <property type="evidence" value="ECO:0007669"/>
    <property type="project" value="TreeGrafter"/>
</dbReference>
<evidence type="ECO:0000256" key="3">
    <source>
        <dbReference type="PROSITE-ProRule" id="PRU10133"/>
    </source>
</evidence>
<dbReference type="PROSITE" id="PS50127">
    <property type="entry name" value="UBC_2"/>
    <property type="match status" value="1"/>
</dbReference>
<dbReference type="GO" id="GO:0005524">
    <property type="term" value="F:ATP binding"/>
    <property type="evidence" value="ECO:0007669"/>
    <property type="project" value="UniProtKB-UniRule"/>
</dbReference>
<dbReference type="EMBL" id="KQ435916">
    <property type="protein sequence ID" value="KOX68756.1"/>
    <property type="molecule type" value="Genomic_DNA"/>
</dbReference>
<evidence type="ECO:0000256" key="4">
    <source>
        <dbReference type="RuleBase" id="RU362109"/>
    </source>
</evidence>
<sequence length="252" mass="29139">MESQKMHLRHVMLHCFKKGNSAKDTADEIFTVHGRGTTTIRTVRNWFKKFRADNFELKDEDRSGHPATTDTDIIKTVLTENPRYSMREIVDATNIPKTTVHKHLIKIEYANRYEVWVPHLLTETGLPVAEKRPESANRRGVVFHHDNARPHVALAVRQKLLQFDWDVLPHPVTFRTRIYHCNINSQGVICLDILKDNWSPALTISKVLLSICSLLTDCNPADPLVGSIATQYLQNREEHDRIARLWTKRYAT</sequence>
<comment type="similarity">
    <text evidence="4">Belongs to the ubiquitin-conjugating enzyme family.</text>
</comment>
<feature type="domain" description="UBC core" evidence="5">
    <location>
        <begin position="95"/>
        <end position="252"/>
    </location>
</feature>
<dbReference type="GO" id="GO:0006303">
    <property type="term" value="P:double-strand break repair via nonhomologous end joining"/>
    <property type="evidence" value="ECO:0007669"/>
    <property type="project" value="TreeGrafter"/>
</dbReference>
<dbReference type="Proteomes" id="UP000053105">
    <property type="component" value="Unassembled WGS sequence"/>
</dbReference>
<dbReference type="GO" id="GO:0003697">
    <property type="term" value="F:single-stranded DNA binding"/>
    <property type="evidence" value="ECO:0007669"/>
    <property type="project" value="TreeGrafter"/>
</dbReference>
<dbReference type="AlphaFoldDB" id="A0A0M8ZS00"/>
<dbReference type="GO" id="GO:0044774">
    <property type="term" value="P:mitotic DNA integrity checkpoint signaling"/>
    <property type="evidence" value="ECO:0007669"/>
    <property type="project" value="TreeGrafter"/>
</dbReference>
<dbReference type="InterPro" id="IPR000608">
    <property type="entry name" value="UBC"/>
</dbReference>
<reference evidence="6 7" key="1">
    <citation type="submission" date="2015-07" db="EMBL/GenBank/DDBJ databases">
        <title>The genome of Melipona quadrifasciata.</title>
        <authorList>
            <person name="Pan H."/>
            <person name="Kapheim K."/>
        </authorList>
    </citation>
    <scope>NUCLEOTIDE SEQUENCE [LARGE SCALE GENOMIC DNA]</scope>
    <source>
        <strain evidence="6">0111107301</strain>
        <tissue evidence="6">Whole body</tissue>
    </source>
</reference>
<dbReference type="PANTHER" id="PTHR46060:SF2">
    <property type="entry name" value="HISTONE-LYSINE N-METHYLTRANSFERASE SETMAR"/>
    <property type="match status" value="1"/>
</dbReference>
<feature type="active site" description="Glycyl thioester intermediate" evidence="3">
    <location>
        <position position="190"/>
    </location>
</feature>
<dbReference type="GO" id="GO:0042800">
    <property type="term" value="F:histone H3K4 methyltransferase activity"/>
    <property type="evidence" value="ECO:0007669"/>
    <property type="project" value="TreeGrafter"/>
</dbReference>
<dbReference type="Pfam" id="PF17906">
    <property type="entry name" value="HTH_48"/>
    <property type="match status" value="1"/>
</dbReference>
<dbReference type="GO" id="GO:0031297">
    <property type="term" value="P:replication fork processing"/>
    <property type="evidence" value="ECO:0007669"/>
    <property type="project" value="TreeGrafter"/>
</dbReference>
<dbReference type="Pfam" id="PF00179">
    <property type="entry name" value="UQ_con"/>
    <property type="match status" value="1"/>
</dbReference>
<dbReference type="GO" id="GO:0035861">
    <property type="term" value="C:site of double-strand break"/>
    <property type="evidence" value="ECO:0007669"/>
    <property type="project" value="TreeGrafter"/>
</dbReference>
<dbReference type="InterPro" id="IPR041426">
    <property type="entry name" value="Mos1_HTH"/>
</dbReference>
<gene>
    <name evidence="6" type="ORF">WN51_07249</name>
</gene>
<keyword evidence="4" id="KW-0067">ATP-binding</keyword>
<evidence type="ECO:0000256" key="2">
    <source>
        <dbReference type="ARBA" id="ARBA00022786"/>
    </source>
</evidence>
<dbReference type="InterPro" id="IPR052709">
    <property type="entry name" value="Transposase-MT_Hybrid"/>
</dbReference>
<evidence type="ECO:0000313" key="6">
    <source>
        <dbReference type="EMBL" id="KOX68756.1"/>
    </source>
</evidence>
<dbReference type="Gene3D" id="3.10.110.10">
    <property type="entry name" value="Ubiquitin Conjugating Enzyme"/>
    <property type="match status" value="1"/>
</dbReference>
<dbReference type="GO" id="GO:0000014">
    <property type="term" value="F:single-stranded DNA endodeoxyribonuclease activity"/>
    <property type="evidence" value="ECO:0007669"/>
    <property type="project" value="TreeGrafter"/>
</dbReference>
<dbReference type="STRING" id="166423.A0A0M8ZS00"/>
<dbReference type="PROSITE" id="PS00183">
    <property type="entry name" value="UBC_1"/>
    <property type="match status" value="1"/>
</dbReference>
<accession>A0A0M8ZS00</accession>
<dbReference type="Gene3D" id="1.10.10.1450">
    <property type="match status" value="1"/>
</dbReference>
<evidence type="ECO:0000256" key="1">
    <source>
        <dbReference type="ARBA" id="ARBA00022679"/>
    </source>
</evidence>
<dbReference type="SMART" id="SM00212">
    <property type="entry name" value="UBCc"/>
    <property type="match status" value="1"/>
</dbReference>
<evidence type="ECO:0000313" key="7">
    <source>
        <dbReference type="Proteomes" id="UP000053105"/>
    </source>
</evidence>
<keyword evidence="7" id="KW-1185">Reference proteome</keyword>
<keyword evidence="1" id="KW-0808">Transferase</keyword>
<dbReference type="InterPro" id="IPR016135">
    <property type="entry name" value="UBQ-conjugating_enzyme/RWD"/>
</dbReference>
<dbReference type="InterPro" id="IPR023313">
    <property type="entry name" value="UBQ-conjugating_AS"/>
</dbReference>
<dbReference type="PANTHER" id="PTHR46060">
    <property type="entry name" value="MARINER MOS1 TRANSPOSASE-LIKE PROTEIN"/>
    <property type="match status" value="1"/>
</dbReference>
<dbReference type="InterPro" id="IPR036397">
    <property type="entry name" value="RNaseH_sf"/>
</dbReference>
<evidence type="ECO:0000259" key="5">
    <source>
        <dbReference type="PROSITE" id="PS50127"/>
    </source>
</evidence>
<organism evidence="6 7">
    <name type="scientific">Melipona quadrifasciata</name>
    <dbReference type="NCBI Taxonomy" id="166423"/>
    <lineage>
        <taxon>Eukaryota</taxon>
        <taxon>Metazoa</taxon>
        <taxon>Ecdysozoa</taxon>
        <taxon>Arthropoda</taxon>
        <taxon>Hexapoda</taxon>
        <taxon>Insecta</taxon>
        <taxon>Pterygota</taxon>
        <taxon>Neoptera</taxon>
        <taxon>Endopterygota</taxon>
        <taxon>Hymenoptera</taxon>
        <taxon>Apocrita</taxon>
        <taxon>Aculeata</taxon>
        <taxon>Apoidea</taxon>
        <taxon>Anthophila</taxon>
        <taxon>Apidae</taxon>
        <taxon>Melipona</taxon>
    </lineage>
</organism>
<proteinExistence type="inferred from homology"/>
<keyword evidence="4" id="KW-0547">Nucleotide-binding</keyword>
<dbReference type="GO" id="GO:0000729">
    <property type="term" value="P:DNA double-strand break processing"/>
    <property type="evidence" value="ECO:0007669"/>
    <property type="project" value="TreeGrafter"/>
</dbReference>
<dbReference type="SUPFAM" id="SSF54495">
    <property type="entry name" value="UBC-like"/>
    <property type="match status" value="1"/>
</dbReference>
<dbReference type="GO" id="GO:0003690">
    <property type="term" value="F:double-stranded DNA binding"/>
    <property type="evidence" value="ECO:0007669"/>
    <property type="project" value="TreeGrafter"/>
</dbReference>
<dbReference type="GO" id="GO:0015074">
    <property type="term" value="P:DNA integration"/>
    <property type="evidence" value="ECO:0007669"/>
    <property type="project" value="TreeGrafter"/>
</dbReference>
<name>A0A0M8ZS00_9HYME</name>
<keyword evidence="2 4" id="KW-0833">Ubl conjugation pathway</keyword>
<dbReference type="OrthoDB" id="7851174at2759"/>
<dbReference type="GO" id="GO:0005634">
    <property type="term" value="C:nucleus"/>
    <property type="evidence" value="ECO:0007669"/>
    <property type="project" value="TreeGrafter"/>
</dbReference>
<dbReference type="GO" id="GO:0046975">
    <property type="term" value="F:histone H3K36 methyltransferase activity"/>
    <property type="evidence" value="ECO:0007669"/>
    <property type="project" value="TreeGrafter"/>
</dbReference>